<name>A0AAU9RTB3_THLAR</name>
<dbReference type="Gene3D" id="2.60.210.10">
    <property type="entry name" value="Apoptosis, Tumor Necrosis Factor Receptor Associated Protein 2, Chain A"/>
    <property type="match status" value="1"/>
</dbReference>
<proteinExistence type="predicted"/>
<evidence type="ECO:0000313" key="3">
    <source>
        <dbReference type="Proteomes" id="UP000836841"/>
    </source>
</evidence>
<protein>
    <recommendedName>
        <fullName evidence="1">MATH domain-containing protein</fullName>
    </recommendedName>
</protein>
<dbReference type="PANTHER" id="PTHR47477:SF8">
    <property type="entry name" value="TNF RECEPTOR-ASSOCIATED FACTOR HOMOLOG 1A"/>
    <property type="match status" value="1"/>
</dbReference>
<organism evidence="2 3">
    <name type="scientific">Thlaspi arvense</name>
    <name type="common">Field penny-cress</name>
    <dbReference type="NCBI Taxonomy" id="13288"/>
    <lineage>
        <taxon>Eukaryota</taxon>
        <taxon>Viridiplantae</taxon>
        <taxon>Streptophyta</taxon>
        <taxon>Embryophyta</taxon>
        <taxon>Tracheophyta</taxon>
        <taxon>Spermatophyta</taxon>
        <taxon>Magnoliopsida</taxon>
        <taxon>eudicotyledons</taxon>
        <taxon>Gunneridae</taxon>
        <taxon>Pentapetalae</taxon>
        <taxon>rosids</taxon>
        <taxon>malvids</taxon>
        <taxon>Brassicales</taxon>
        <taxon>Brassicaceae</taxon>
        <taxon>Thlaspideae</taxon>
        <taxon>Thlaspi</taxon>
    </lineage>
</organism>
<dbReference type="InterPro" id="IPR002083">
    <property type="entry name" value="MATH/TRAF_dom"/>
</dbReference>
<dbReference type="InterPro" id="IPR055327">
    <property type="entry name" value="TRAF1A/B"/>
</dbReference>
<evidence type="ECO:0000313" key="2">
    <source>
        <dbReference type="EMBL" id="CAH2046593.1"/>
    </source>
</evidence>
<keyword evidence="3" id="KW-1185">Reference proteome</keyword>
<accession>A0AAU9RTB3</accession>
<dbReference type="AlphaFoldDB" id="A0AAU9RTB3"/>
<gene>
    <name evidence="2" type="ORF">TAV2_LOCUS6680</name>
</gene>
<sequence length="332" mass="38970">MTGCDVCNHLSVFLCVANHHNLLPGWTRFAQFSIAVANIEYPMLTKDSLHTFWKKEHDWGWKKFIELPRLHHGFIDDSGSLTINAQVQVIRDRVDRPFPCLDGQYRKELGRVYFSSVKQIFLSFMEEKRSKFVKLIEDKTRWTSLRAFWLGMDQNSRRVMSREKTDVILKLVVEHFFIMTEVKSTFVMDFLLYGLHSLEGKTKEERIIHEISKLAVKHLFIDKEVASPLVKDSCHDRLKTLEEEVEKEREIEGIKLPTAIVSVDKYMFVLVGDAMLLIEKDVPEPLPELLKLSIIWSVMRSIYDLTEIARQALELLRWKGKKSLFVEKKKQR</sequence>
<dbReference type="CDD" id="cd00121">
    <property type="entry name" value="MATH"/>
    <property type="match status" value="1"/>
</dbReference>
<dbReference type="SUPFAM" id="SSF49599">
    <property type="entry name" value="TRAF domain-like"/>
    <property type="match status" value="1"/>
</dbReference>
<dbReference type="Pfam" id="PF22486">
    <property type="entry name" value="MATH_2"/>
    <property type="match status" value="1"/>
</dbReference>
<dbReference type="PROSITE" id="PS50144">
    <property type="entry name" value="MATH"/>
    <property type="match status" value="1"/>
</dbReference>
<dbReference type="InterPro" id="IPR008974">
    <property type="entry name" value="TRAF-like"/>
</dbReference>
<dbReference type="EMBL" id="OU466858">
    <property type="protein sequence ID" value="CAH2046593.1"/>
    <property type="molecule type" value="Genomic_DNA"/>
</dbReference>
<dbReference type="Proteomes" id="UP000836841">
    <property type="component" value="Chromosome 2"/>
</dbReference>
<reference evidence="2 3" key="1">
    <citation type="submission" date="2022-03" db="EMBL/GenBank/DDBJ databases">
        <authorList>
            <person name="Nunn A."/>
            <person name="Chopra R."/>
            <person name="Nunn A."/>
            <person name="Contreras Garrido A."/>
        </authorList>
    </citation>
    <scope>NUCLEOTIDE SEQUENCE [LARGE SCALE GENOMIC DNA]</scope>
</reference>
<evidence type="ECO:0000259" key="1">
    <source>
        <dbReference type="PROSITE" id="PS50144"/>
    </source>
</evidence>
<dbReference type="PANTHER" id="PTHR47477">
    <property type="entry name" value="TNF RECEPTOR-ASSOCIATED FACTOR HOMOLOG 1A"/>
    <property type="match status" value="1"/>
</dbReference>
<feature type="domain" description="MATH" evidence="1">
    <location>
        <begin position="1"/>
        <end position="87"/>
    </location>
</feature>